<dbReference type="InterPro" id="IPR008490">
    <property type="entry name" value="Transposase_InsH_N"/>
</dbReference>
<reference evidence="2 3" key="1">
    <citation type="submission" date="2024-09" db="EMBL/GenBank/DDBJ databases">
        <title>Draft genome sequences of 6 high pH adapted Marinobacter shengliensis sp. isolated from Mariana forearc serpentinite mud volcanoes.</title>
        <authorList>
            <person name="Elkassas S."/>
            <person name="Serres M."/>
            <person name="Michael N."/>
            <person name="Amina P."/>
            <person name="Teodora Z."/>
            <person name="Julie H."/>
        </authorList>
    </citation>
    <scope>NUCLEOTIDE SEQUENCE [LARGE SCALE GENOMIC DNA]</scope>
    <source>
        <strain evidence="2 3">EB4</strain>
    </source>
</reference>
<evidence type="ECO:0000313" key="3">
    <source>
        <dbReference type="Proteomes" id="UP001576762"/>
    </source>
</evidence>
<dbReference type="InterPro" id="IPR047710">
    <property type="entry name" value="Transpos_IS5-like"/>
</dbReference>
<name>A0ABV4WDI8_9GAMM</name>
<protein>
    <submittedName>
        <fullName evidence="2">IS5-like element ISHsp1 family transposase</fullName>
    </submittedName>
</protein>
<organism evidence="2 3">
    <name type="scientific">Marinobacter shengliensis</name>
    <dbReference type="NCBI Taxonomy" id="1389223"/>
    <lineage>
        <taxon>Bacteria</taxon>
        <taxon>Pseudomonadati</taxon>
        <taxon>Pseudomonadota</taxon>
        <taxon>Gammaproteobacteria</taxon>
        <taxon>Pseudomonadales</taxon>
        <taxon>Marinobacteraceae</taxon>
        <taxon>Marinobacter</taxon>
    </lineage>
</organism>
<comment type="caution">
    <text evidence="2">The sequence shown here is derived from an EMBL/GenBank/DDBJ whole genome shotgun (WGS) entry which is preliminary data.</text>
</comment>
<dbReference type="Pfam" id="PF05598">
    <property type="entry name" value="DUF772"/>
    <property type="match status" value="1"/>
</dbReference>
<gene>
    <name evidence="2" type="ORF">ACE05E_21065</name>
</gene>
<dbReference type="PANTHER" id="PTHR33803">
    <property type="entry name" value="IS1478 TRANSPOSASE"/>
    <property type="match status" value="1"/>
</dbReference>
<keyword evidence="3" id="KW-1185">Reference proteome</keyword>
<accession>A0ABV4WDI8</accession>
<dbReference type="EMBL" id="JBHFLD010000085">
    <property type="protein sequence ID" value="MFB2717962.1"/>
    <property type="molecule type" value="Genomic_DNA"/>
</dbReference>
<dbReference type="PANTHER" id="PTHR33803:SF3">
    <property type="entry name" value="BLL1974 PROTEIN"/>
    <property type="match status" value="1"/>
</dbReference>
<dbReference type="NCBIfam" id="NF033578">
    <property type="entry name" value="transpos_IS5_1"/>
    <property type="match status" value="1"/>
</dbReference>
<sequence length="460" mass="52610">MIPRDKRQAPQRDLLETYLEGILNTRHELVQLGKRIDWSACEQHFGQLYAVQAGRPGLPIRLHVGLQLLKHMYALSDRDVLDRWVENPYWQHFCGEVIFQHRLPMDETTMMRFRHRIGENGACELLKMSIALGQDTGVIAPESLKVAVIDTTVMPKAIAYPSDARLAGRCHRQLVALAKDEGIKFRQTFCKGLPGMVWQVGRYAHARQFKRMHKVLRQMHRNLGKVCEAIVDQRTIEQRSERLNHKLHQALRLLNQYGDRTVKPRLYSLHEPEVVCIAKGKARTRYEFGSKVSVVTTAKEGFVLDCQALAGNPYDGHTVDTALKRVLLHTSKMPEHLLADCGYRGSEGTFLSKIHITGKRRGRGKAHPDQQHRRNSIEPIIGHLKSDGLMFRNFLRGFTGDKIHAVLCGVGLNLRKVLRKLAELLWPYKNERYLRLMLAILWSILALPDESTKTGELLAI</sequence>
<dbReference type="RefSeq" id="WP_374816317.1">
    <property type="nucleotide sequence ID" value="NZ_JBHFLD010000085.1"/>
</dbReference>
<evidence type="ECO:0000313" key="2">
    <source>
        <dbReference type="EMBL" id="MFB2717962.1"/>
    </source>
</evidence>
<feature type="domain" description="Transposase InsH N-terminal" evidence="1">
    <location>
        <begin position="20"/>
        <end position="116"/>
    </location>
</feature>
<proteinExistence type="predicted"/>
<dbReference type="Proteomes" id="UP001576762">
    <property type="component" value="Unassembled WGS sequence"/>
</dbReference>
<evidence type="ECO:0000259" key="1">
    <source>
        <dbReference type="Pfam" id="PF05598"/>
    </source>
</evidence>